<dbReference type="EMBL" id="CACTIH010009246">
    <property type="protein sequence ID" value="CAA3028231.1"/>
    <property type="molecule type" value="Genomic_DNA"/>
</dbReference>
<dbReference type="AlphaFoldDB" id="A0A8S0VD66"/>
<keyword evidence="3" id="KW-1185">Reference proteome</keyword>
<dbReference type="Pfam" id="PF03140">
    <property type="entry name" value="DUF247"/>
    <property type="match status" value="1"/>
</dbReference>
<protein>
    <submittedName>
        <fullName evidence="2">Uncharacterized protein</fullName>
    </submittedName>
</protein>
<reference evidence="2 3" key="1">
    <citation type="submission" date="2019-12" db="EMBL/GenBank/DDBJ databases">
        <authorList>
            <person name="Alioto T."/>
            <person name="Alioto T."/>
            <person name="Gomez Garrido J."/>
        </authorList>
    </citation>
    <scope>NUCLEOTIDE SEQUENCE [LARGE SCALE GENOMIC DNA]</scope>
</reference>
<keyword evidence="1" id="KW-0812">Transmembrane</keyword>
<keyword evidence="1" id="KW-1133">Transmembrane helix</keyword>
<dbReference type="PANTHER" id="PTHR31170">
    <property type="entry name" value="BNAC04G53230D PROTEIN"/>
    <property type="match status" value="1"/>
</dbReference>
<keyword evidence="1" id="KW-0472">Membrane</keyword>
<dbReference type="Gramene" id="OE9A027376T1">
    <property type="protein sequence ID" value="OE9A027376C1"/>
    <property type="gene ID" value="OE9A027376"/>
</dbReference>
<dbReference type="OrthoDB" id="1849062at2759"/>
<name>A0A8S0VD66_OLEEU</name>
<dbReference type="Proteomes" id="UP000594638">
    <property type="component" value="Unassembled WGS sequence"/>
</dbReference>
<sequence>MESKVQGMTTVEAEEDNQVVKITSDNTKDEWLISIDKYVHEKTKKTPIERVPLLLRKHKSYKNCCEPLLVSIGPYHHANPKFQAFEKMKIPFAQKFCHVCCDQVSIEQLYEEVAKVGKSARECYEEDPTARYDDELFNRMMFLDACFVLHFMFILRMENSSNWMDKELKDVYEQLYKNLYHVVGDLFLLENQIPLVVLNVLMKFMKKFKGNYIENFLELFSIEPPQTNSCTDAVKNFLKQMTGCCSESNAKEKPNLDESPHLLHFLREKLIFPLQPKGTNQDAMRRELYLSVTELKSAGIFFIPSQTRNLTVVEFKSRLIYGILSLPPVRVDDVSKNILLNLVAYEMCPHGPPDLYITSYICLMNSLIDHADDVKELKKRRILINHLGSDEQLAEFFNELSTDLAPDIFAYADAKSQIDEHCKQKGHIWMAEWIHKYFTSPWTLLAFLGAIFALALTMVQTYFAVYPRQT</sequence>
<proteinExistence type="predicted"/>
<evidence type="ECO:0000256" key="1">
    <source>
        <dbReference type="SAM" id="Phobius"/>
    </source>
</evidence>
<gene>
    <name evidence="2" type="ORF">OLEA9_A027376</name>
</gene>
<dbReference type="PANTHER" id="PTHR31170:SF25">
    <property type="entry name" value="BNAA09G04570D PROTEIN"/>
    <property type="match status" value="1"/>
</dbReference>
<evidence type="ECO:0000313" key="3">
    <source>
        <dbReference type="Proteomes" id="UP000594638"/>
    </source>
</evidence>
<evidence type="ECO:0000313" key="2">
    <source>
        <dbReference type="EMBL" id="CAA3028231.1"/>
    </source>
</evidence>
<organism evidence="2 3">
    <name type="scientific">Olea europaea subsp. europaea</name>
    <dbReference type="NCBI Taxonomy" id="158383"/>
    <lineage>
        <taxon>Eukaryota</taxon>
        <taxon>Viridiplantae</taxon>
        <taxon>Streptophyta</taxon>
        <taxon>Embryophyta</taxon>
        <taxon>Tracheophyta</taxon>
        <taxon>Spermatophyta</taxon>
        <taxon>Magnoliopsida</taxon>
        <taxon>eudicotyledons</taxon>
        <taxon>Gunneridae</taxon>
        <taxon>Pentapetalae</taxon>
        <taxon>asterids</taxon>
        <taxon>lamiids</taxon>
        <taxon>Lamiales</taxon>
        <taxon>Oleaceae</taxon>
        <taxon>Oleeae</taxon>
        <taxon>Olea</taxon>
    </lineage>
</organism>
<feature type="transmembrane region" description="Helical" evidence="1">
    <location>
        <begin position="442"/>
        <end position="465"/>
    </location>
</feature>
<comment type="caution">
    <text evidence="2">The sequence shown here is derived from an EMBL/GenBank/DDBJ whole genome shotgun (WGS) entry which is preliminary data.</text>
</comment>
<dbReference type="InterPro" id="IPR004158">
    <property type="entry name" value="DUF247_pln"/>
</dbReference>
<accession>A0A8S0VD66</accession>